<dbReference type="EMBL" id="QYUJ01000014">
    <property type="protein sequence ID" value="RJF71602.1"/>
    <property type="molecule type" value="Genomic_DNA"/>
</dbReference>
<evidence type="ECO:0000313" key="2">
    <source>
        <dbReference type="Proteomes" id="UP000286287"/>
    </source>
</evidence>
<accession>A0A418V685</accession>
<dbReference type="OrthoDB" id="63019at2"/>
<protein>
    <recommendedName>
        <fullName evidence="3">Glycoside hydrolase family 42 N-terminal domain-containing protein</fullName>
    </recommendedName>
</protein>
<sequence length="399" mass="44150">MKRPFYAICPLPAVLLAGVALGCLTACNLFRQQDSLAVVVPEAVTQLQKGLPTVATHRADGTILVNGQPFFPLGFYHVSWARNGTPERRQQDLSRLARAGFNFVITEGINDLDAANFQPFLKQAQESGVFVMLYGLTPENRRKISASPALLGFKIADDANAQLTPQQVEARNEQFKKATPNKLTYLSLAVAQNRPETPYFSTADLIGNQSYPIGNDDISVTYPMMRNAAQSAYLTGTVPIANLQSFLWGRRKPSPVELRNMTYQAIMAGMKGVVYYAYRAREVDLNQEPVMWSTLQGVAHEVSFLAPYLLSGELMPLQDGTGSQPLVVYLRGESQDGQKKGFVMALNSSRTADRLVNLKLPEPPTQWKPISTLGRTLNRRGLEISGRLRPLQVAIYEVK</sequence>
<evidence type="ECO:0008006" key="3">
    <source>
        <dbReference type="Google" id="ProtNLM"/>
    </source>
</evidence>
<gene>
    <name evidence="1" type="ORF">D3875_08470</name>
</gene>
<dbReference type="SUPFAM" id="SSF51445">
    <property type="entry name" value="(Trans)glycosidases"/>
    <property type="match status" value="1"/>
</dbReference>
<reference evidence="1 2" key="1">
    <citation type="submission" date="2018-09" db="EMBL/GenBank/DDBJ databases">
        <authorList>
            <person name="Zhu H."/>
        </authorList>
    </citation>
    <scope>NUCLEOTIDE SEQUENCE [LARGE SCALE GENOMIC DNA]</scope>
    <source>
        <strain evidence="1 2">K2S05-167</strain>
    </source>
</reference>
<proteinExistence type="predicted"/>
<evidence type="ECO:0000313" key="1">
    <source>
        <dbReference type="EMBL" id="RJF71602.1"/>
    </source>
</evidence>
<name>A0A418V685_9DEIO</name>
<dbReference type="RefSeq" id="WP_119762939.1">
    <property type="nucleotide sequence ID" value="NZ_QYUJ01000014.1"/>
</dbReference>
<dbReference type="PROSITE" id="PS51257">
    <property type="entry name" value="PROKAR_LIPOPROTEIN"/>
    <property type="match status" value="1"/>
</dbReference>
<dbReference type="Gene3D" id="3.20.20.80">
    <property type="entry name" value="Glycosidases"/>
    <property type="match status" value="2"/>
</dbReference>
<dbReference type="Proteomes" id="UP000286287">
    <property type="component" value="Unassembled WGS sequence"/>
</dbReference>
<comment type="caution">
    <text evidence="1">The sequence shown here is derived from an EMBL/GenBank/DDBJ whole genome shotgun (WGS) entry which is preliminary data.</text>
</comment>
<keyword evidence="2" id="KW-1185">Reference proteome</keyword>
<dbReference type="AlphaFoldDB" id="A0A418V685"/>
<organism evidence="1 2">
    <name type="scientific">Deinococcus cavernae</name>
    <dbReference type="NCBI Taxonomy" id="2320857"/>
    <lineage>
        <taxon>Bacteria</taxon>
        <taxon>Thermotogati</taxon>
        <taxon>Deinococcota</taxon>
        <taxon>Deinococci</taxon>
        <taxon>Deinococcales</taxon>
        <taxon>Deinococcaceae</taxon>
        <taxon>Deinococcus</taxon>
    </lineage>
</organism>
<dbReference type="InterPro" id="IPR017853">
    <property type="entry name" value="GH"/>
</dbReference>